<reference evidence="3" key="1">
    <citation type="submission" date="2016-06" db="EMBL/GenBank/DDBJ databases">
        <title>Parallel loss of symbiosis genes in relatives of nitrogen-fixing non-legume Parasponia.</title>
        <authorList>
            <person name="Van Velzen R."/>
            <person name="Holmer R."/>
            <person name="Bu F."/>
            <person name="Rutten L."/>
            <person name="Van Zeijl A."/>
            <person name="Liu W."/>
            <person name="Santuari L."/>
            <person name="Cao Q."/>
            <person name="Sharma T."/>
            <person name="Shen D."/>
            <person name="Roswanjaya Y."/>
            <person name="Wardhani T."/>
            <person name="Kalhor M.S."/>
            <person name="Jansen J."/>
            <person name="Van den Hoogen J."/>
            <person name="Gungor B."/>
            <person name="Hartog M."/>
            <person name="Hontelez J."/>
            <person name="Verver J."/>
            <person name="Yang W.-C."/>
            <person name="Schijlen E."/>
            <person name="Repin R."/>
            <person name="Schilthuizen M."/>
            <person name="Schranz E."/>
            <person name="Heidstra R."/>
            <person name="Miyata K."/>
            <person name="Fedorova E."/>
            <person name="Kohlen W."/>
            <person name="Bisseling T."/>
            <person name="Smit S."/>
            <person name="Geurts R."/>
        </authorList>
    </citation>
    <scope>NUCLEOTIDE SEQUENCE [LARGE SCALE GENOMIC DNA]</scope>
    <source>
        <strain evidence="3">cv. WU1-14</strain>
    </source>
</reference>
<organism evidence="2 3">
    <name type="scientific">Parasponia andersonii</name>
    <name type="common">Sponia andersonii</name>
    <dbReference type="NCBI Taxonomy" id="3476"/>
    <lineage>
        <taxon>Eukaryota</taxon>
        <taxon>Viridiplantae</taxon>
        <taxon>Streptophyta</taxon>
        <taxon>Embryophyta</taxon>
        <taxon>Tracheophyta</taxon>
        <taxon>Spermatophyta</taxon>
        <taxon>Magnoliopsida</taxon>
        <taxon>eudicotyledons</taxon>
        <taxon>Gunneridae</taxon>
        <taxon>Pentapetalae</taxon>
        <taxon>rosids</taxon>
        <taxon>fabids</taxon>
        <taxon>Rosales</taxon>
        <taxon>Cannabaceae</taxon>
        <taxon>Parasponia</taxon>
    </lineage>
</organism>
<gene>
    <name evidence="2" type="ORF">PanWU01x14_342870</name>
</gene>
<evidence type="ECO:0000313" key="3">
    <source>
        <dbReference type="Proteomes" id="UP000237105"/>
    </source>
</evidence>
<accession>A0A2P5ADK2</accession>
<evidence type="ECO:0000313" key="2">
    <source>
        <dbReference type="EMBL" id="PON34621.1"/>
    </source>
</evidence>
<dbReference type="Proteomes" id="UP000237105">
    <property type="component" value="Unassembled WGS sequence"/>
</dbReference>
<sequence length="144" mass="16193">MTSYLRDENILDLPCARRSVPSDMTQGIWNKCVDYFIYEEFRASSSVSDSSTQPTLPRTDETLIADKVLGVRRGYRRGVGPKLKGATSTSSTATSPPWDSPVPDSELRDFFSQTQSYLVVIHQREAVLLVQRNVILQQTTVLHV</sequence>
<name>A0A2P5ADK2_PARAD</name>
<comment type="caution">
    <text evidence="2">The sequence shown here is derived from an EMBL/GenBank/DDBJ whole genome shotgun (WGS) entry which is preliminary data.</text>
</comment>
<dbReference type="AlphaFoldDB" id="A0A2P5ADK2"/>
<proteinExistence type="predicted"/>
<keyword evidence="3" id="KW-1185">Reference proteome</keyword>
<protein>
    <submittedName>
        <fullName evidence="2">Uncharacterized protein</fullName>
    </submittedName>
</protein>
<evidence type="ECO:0000256" key="1">
    <source>
        <dbReference type="SAM" id="MobiDB-lite"/>
    </source>
</evidence>
<feature type="compositionally biased region" description="Low complexity" evidence="1">
    <location>
        <begin position="86"/>
        <end position="95"/>
    </location>
</feature>
<dbReference type="EMBL" id="JXTB01000650">
    <property type="protein sequence ID" value="PON34621.1"/>
    <property type="molecule type" value="Genomic_DNA"/>
</dbReference>
<feature type="region of interest" description="Disordered" evidence="1">
    <location>
        <begin position="77"/>
        <end position="102"/>
    </location>
</feature>